<evidence type="ECO:0000256" key="2">
    <source>
        <dbReference type="SAM" id="MobiDB-lite"/>
    </source>
</evidence>
<proteinExistence type="predicted"/>
<dbReference type="GO" id="GO:0008270">
    <property type="term" value="F:zinc ion binding"/>
    <property type="evidence" value="ECO:0007669"/>
    <property type="project" value="UniProtKB-KW"/>
</dbReference>
<evidence type="ECO:0000256" key="1">
    <source>
        <dbReference type="PROSITE-ProRule" id="PRU00042"/>
    </source>
</evidence>
<keyword evidence="5" id="KW-1185">Reference proteome</keyword>
<reference evidence="4 5" key="1">
    <citation type="submission" date="2023-08" db="EMBL/GenBank/DDBJ databases">
        <authorList>
            <person name="Palmer J.M."/>
        </authorList>
    </citation>
    <scope>NUCLEOTIDE SEQUENCE [LARGE SCALE GENOMIC DNA]</scope>
    <source>
        <strain evidence="4 5">TWF481</strain>
    </source>
</reference>
<feature type="compositionally biased region" description="Basic residues" evidence="2">
    <location>
        <begin position="435"/>
        <end position="446"/>
    </location>
</feature>
<feature type="region of interest" description="Disordered" evidence="2">
    <location>
        <begin position="330"/>
        <end position="378"/>
    </location>
</feature>
<dbReference type="PROSITE" id="PS50157">
    <property type="entry name" value="ZINC_FINGER_C2H2_2"/>
    <property type="match status" value="1"/>
</dbReference>
<evidence type="ECO:0000259" key="3">
    <source>
        <dbReference type="PROSITE" id="PS50157"/>
    </source>
</evidence>
<sequence>MSNTSSVSSGELVAGFRKYGPALSGLYNCVARIMMLTAQGYVEKTPMVPRELRHVCESMYRKRASLIAEGSVSANSYLPSYTHSQTNWVQSIWELLCSDMIPEYVIIDAHLLFWVLFNRIEPLNRPDIPMLEHELLQWTKYAEKWNHQSVLALLSRLWPESTAVMSSPASSHIGRESLQQGLFLELFKNLMKRNLNFLEAYAMSESRRSSSFQQISRPTSSAGLEAQMWGSSMTATSGDFTGYDTAMLSSDMDRLMSGSQYGDSTSSGLDFTVSPPPQDSYFSEHYFQSDGLQRGSLSSVSPPIYGQITPTFFDAQSGGYDDIYAHTSNPLHLAPVTGDERPQSALLRRRSDRSPGRRPRRLSRSDEEEGHVHGWNPENKTCVIELPGGGICNTRVQTYNNFLRHCRFQHEGKEPREECTLCGQSFGRPDALRNHKEKSKKHKKLERLHASR</sequence>
<dbReference type="InterPro" id="IPR013087">
    <property type="entry name" value="Znf_C2H2_type"/>
</dbReference>
<dbReference type="Proteomes" id="UP001370758">
    <property type="component" value="Unassembled WGS sequence"/>
</dbReference>
<keyword evidence="1" id="KW-0479">Metal-binding</keyword>
<accession>A0AAV9W741</accession>
<comment type="caution">
    <text evidence="4">The sequence shown here is derived from an EMBL/GenBank/DDBJ whole genome shotgun (WGS) entry which is preliminary data.</text>
</comment>
<feature type="compositionally biased region" description="Basic residues" evidence="2">
    <location>
        <begin position="347"/>
        <end position="362"/>
    </location>
</feature>
<dbReference type="AlphaFoldDB" id="A0AAV9W741"/>
<name>A0AAV9W741_9PEZI</name>
<evidence type="ECO:0000313" key="5">
    <source>
        <dbReference type="Proteomes" id="UP001370758"/>
    </source>
</evidence>
<keyword evidence="1" id="KW-0863">Zinc-finger</keyword>
<evidence type="ECO:0000313" key="4">
    <source>
        <dbReference type="EMBL" id="KAK6503418.1"/>
    </source>
</evidence>
<feature type="domain" description="C2H2-type" evidence="3">
    <location>
        <begin position="417"/>
        <end position="447"/>
    </location>
</feature>
<dbReference type="Gene3D" id="3.30.160.60">
    <property type="entry name" value="Classic Zinc Finger"/>
    <property type="match status" value="1"/>
</dbReference>
<keyword evidence="1" id="KW-0862">Zinc</keyword>
<gene>
    <name evidence="4" type="ORF">TWF481_008437</name>
</gene>
<dbReference type="EMBL" id="JAVHJL010000005">
    <property type="protein sequence ID" value="KAK6503418.1"/>
    <property type="molecule type" value="Genomic_DNA"/>
</dbReference>
<protein>
    <recommendedName>
        <fullName evidence="3">C2H2-type domain-containing protein</fullName>
    </recommendedName>
</protein>
<feature type="region of interest" description="Disordered" evidence="2">
    <location>
        <begin position="422"/>
        <end position="452"/>
    </location>
</feature>
<organism evidence="4 5">
    <name type="scientific">Arthrobotrys musiformis</name>
    <dbReference type="NCBI Taxonomy" id="47236"/>
    <lineage>
        <taxon>Eukaryota</taxon>
        <taxon>Fungi</taxon>
        <taxon>Dikarya</taxon>
        <taxon>Ascomycota</taxon>
        <taxon>Pezizomycotina</taxon>
        <taxon>Orbiliomycetes</taxon>
        <taxon>Orbiliales</taxon>
        <taxon>Orbiliaceae</taxon>
        <taxon>Arthrobotrys</taxon>
    </lineage>
</organism>